<dbReference type="Proteomes" id="UP000190675">
    <property type="component" value="Chromosome I"/>
</dbReference>
<protein>
    <submittedName>
        <fullName evidence="1">Uncharacterized protein</fullName>
    </submittedName>
</protein>
<sequence>MQGELIIRYNKFGKWPGVSGSIFRKPGMVIKAVIASAAKQSIVQQKEWIASLRSQ</sequence>
<reference evidence="1 2" key="1">
    <citation type="submission" date="2016-11" db="EMBL/GenBank/DDBJ databases">
        <authorList>
            <person name="Jaros S."/>
            <person name="Januszkiewicz K."/>
            <person name="Wedrychowicz H."/>
        </authorList>
    </citation>
    <scope>NUCLEOTIDE SEQUENCE [LARGE SCALE GENOMIC DNA]</scope>
    <source>
        <strain evidence="1 2">GAS242</strain>
    </source>
</reference>
<evidence type="ECO:0000313" key="2">
    <source>
        <dbReference type="Proteomes" id="UP000190675"/>
    </source>
</evidence>
<name>A0A1M5LM81_9BRAD</name>
<accession>A0A1M5LM81</accession>
<dbReference type="EMBL" id="LT670818">
    <property type="protein sequence ID" value="SHG66158.1"/>
    <property type="molecule type" value="Genomic_DNA"/>
</dbReference>
<organism evidence="1 2">
    <name type="scientific">Bradyrhizobium erythrophlei</name>
    <dbReference type="NCBI Taxonomy" id="1437360"/>
    <lineage>
        <taxon>Bacteria</taxon>
        <taxon>Pseudomonadati</taxon>
        <taxon>Pseudomonadota</taxon>
        <taxon>Alphaproteobacteria</taxon>
        <taxon>Hyphomicrobiales</taxon>
        <taxon>Nitrobacteraceae</taxon>
        <taxon>Bradyrhizobium</taxon>
    </lineage>
</organism>
<gene>
    <name evidence="1" type="ORF">SAMN05444169_3555</name>
</gene>
<evidence type="ECO:0000313" key="1">
    <source>
        <dbReference type="EMBL" id="SHG66158.1"/>
    </source>
</evidence>
<proteinExistence type="predicted"/>
<dbReference type="AlphaFoldDB" id="A0A1M5LM81"/>